<dbReference type="RefSeq" id="WP_028373826.1">
    <property type="nucleotide sequence ID" value="NZ_CAAAJD010000028.1"/>
</dbReference>
<name>A0A0W0VMX6_9GAMM</name>
<dbReference type="PANTHER" id="PTHR10799">
    <property type="entry name" value="SNF2/RAD54 HELICASE FAMILY"/>
    <property type="match status" value="1"/>
</dbReference>
<dbReference type="GO" id="GO:0004386">
    <property type="term" value="F:helicase activity"/>
    <property type="evidence" value="ECO:0007669"/>
    <property type="project" value="UniProtKB-KW"/>
</dbReference>
<dbReference type="Gene3D" id="3.40.50.300">
    <property type="entry name" value="P-loop containing nucleotide triphosphate hydrolases"/>
    <property type="match status" value="1"/>
</dbReference>
<protein>
    <submittedName>
        <fullName evidence="7">SNF2/RAD54 family transporter domain-containing protein</fullName>
    </submittedName>
</protein>
<evidence type="ECO:0000313" key="7">
    <source>
        <dbReference type="EMBL" id="KTD21400.1"/>
    </source>
</evidence>
<dbReference type="InterPro" id="IPR000330">
    <property type="entry name" value="SNF2_N"/>
</dbReference>
<dbReference type="STRING" id="45067.Llan_1563"/>
<dbReference type="CDD" id="cd18012">
    <property type="entry name" value="DEXQc_arch_SWI2_SNF2"/>
    <property type="match status" value="1"/>
</dbReference>
<dbReference type="eggNOG" id="COG4715">
    <property type="taxonomic scope" value="Bacteria"/>
</dbReference>
<dbReference type="InterPro" id="IPR027417">
    <property type="entry name" value="P-loop_NTPase"/>
</dbReference>
<evidence type="ECO:0000259" key="6">
    <source>
        <dbReference type="PROSITE" id="PS51194"/>
    </source>
</evidence>
<keyword evidence="2" id="KW-0547">Nucleotide-binding</keyword>
<dbReference type="eggNOG" id="COG0553">
    <property type="taxonomic scope" value="Bacteria"/>
</dbReference>
<dbReference type="Pfam" id="PF00176">
    <property type="entry name" value="SNF2-rel_dom"/>
    <property type="match status" value="1"/>
</dbReference>
<keyword evidence="1" id="KW-0378">Hydrolase</keyword>
<dbReference type="PATRIC" id="fig|45067.4.peg.1638"/>
<dbReference type="Proteomes" id="UP000054869">
    <property type="component" value="Unassembled WGS sequence"/>
</dbReference>
<dbReference type="GO" id="GO:0005524">
    <property type="term" value="F:ATP binding"/>
    <property type="evidence" value="ECO:0007669"/>
    <property type="project" value="InterPro"/>
</dbReference>
<evidence type="ECO:0000313" key="8">
    <source>
        <dbReference type="Proteomes" id="UP000054869"/>
    </source>
</evidence>
<evidence type="ECO:0000259" key="5">
    <source>
        <dbReference type="PROSITE" id="PS51192"/>
    </source>
</evidence>
<keyword evidence="3" id="KW-0479">Metal-binding</keyword>
<evidence type="ECO:0000256" key="3">
    <source>
        <dbReference type="PROSITE-ProRule" id="PRU00325"/>
    </source>
</evidence>
<dbReference type="InterPro" id="IPR014001">
    <property type="entry name" value="Helicase_ATP-bd"/>
</dbReference>
<dbReference type="PROSITE" id="PS51192">
    <property type="entry name" value="HELICASE_ATP_BIND_1"/>
    <property type="match status" value="1"/>
</dbReference>
<feature type="domain" description="Helicase C-terminal" evidence="6">
    <location>
        <begin position="934"/>
        <end position="1094"/>
    </location>
</feature>
<dbReference type="Pfam" id="PF00271">
    <property type="entry name" value="Helicase_C"/>
    <property type="match status" value="1"/>
</dbReference>
<dbReference type="CDD" id="cd18793">
    <property type="entry name" value="SF2_C_SNF"/>
    <property type="match status" value="1"/>
</dbReference>
<dbReference type="AlphaFoldDB" id="A0A0W0VMX6"/>
<proteinExistence type="predicted"/>
<dbReference type="InterPro" id="IPR049730">
    <property type="entry name" value="SNF2/RAD54-like_C"/>
</dbReference>
<keyword evidence="8" id="KW-1185">Reference proteome</keyword>
<dbReference type="InterPro" id="IPR038718">
    <property type="entry name" value="SNF2-like_sf"/>
</dbReference>
<evidence type="ECO:0000259" key="4">
    <source>
        <dbReference type="PROSITE" id="PS50966"/>
    </source>
</evidence>
<gene>
    <name evidence="7" type="ORF">Llan_1563</name>
</gene>
<dbReference type="InterPro" id="IPR001650">
    <property type="entry name" value="Helicase_C-like"/>
</dbReference>
<dbReference type="GO" id="GO:0008270">
    <property type="term" value="F:zinc ion binding"/>
    <property type="evidence" value="ECO:0007669"/>
    <property type="project" value="UniProtKB-KW"/>
</dbReference>
<dbReference type="Gene3D" id="3.40.50.10810">
    <property type="entry name" value="Tandem AAA-ATPase domain"/>
    <property type="match status" value="1"/>
</dbReference>
<dbReference type="PROSITE" id="PS51194">
    <property type="entry name" value="HELICASE_CTER"/>
    <property type="match status" value="1"/>
</dbReference>
<organism evidence="7 8">
    <name type="scientific">Legionella lansingensis</name>
    <dbReference type="NCBI Taxonomy" id="45067"/>
    <lineage>
        <taxon>Bacteria</taxon>
        <taxon>Pseudomonadati</taxon>
        <taxon>Pseudomonadota</taxon>
        <taxon>Gammaproteobacteria</taxon>
        <taxon>Legionellales</taxon>
        <taxon>Legionellaceae</taxon>
        <taxon>Legionella</taxon>
    </lineage>
</organism>
<keyword evidence="3" id="KW-0863">Zinc-finger</keyword>
<evidence type="ECO:0000256" key="1">
    <source>
        <dbReference type="ARBA" id="ARBA00022801"/>
    </source>
</evidence>
<dbReference type="SMART" id="SM00490">
    <property type="entry name" value="HELICc"/>
    <property type="match status" value="1"/>
</dbReference>
<dbReference type="GO" id="GO:0016787">
    <property type="term" value="F:hydrolase activity"/>
    <property type="evidence" value="ECO:0007669"/>
    <property type="project" value="UniProtKB-KW"/>
</dbReference>
<sequence>MLKDALSRMADVFLPTVLMRGQEYQQTGHVLNIRLSEGLLKARVKGHSSQIYDVHIDLKSWPRTPAHCSCSYKMNCKHAAASLFSLQVRENYVIPGPSTEKKAQSLESWLDTLRTKTEEKIARSGSHEIAYLIEPQYIGYEHRISIRLALAKRRKKGGLGKKIPFNSVTDSRRKYFSPEDDAIIKILLDKNNIQVWFERLTIRNSDLLEQILKTERAYLSTMVITRSFPTSRPHDIDRGEKIHLGDELESTLVWQLTTEGKQYAVLESAGEAMHPLFLDKLWYLDQESNCLGLLKVPYNLGQLKKIMNMPPIDLDAASTVAMQMELSHFEIPAPTIYESKEVRMVKPQVIIHFDAIESTPGFPGVVLEQRVLFIADVFFDYEGITVDPADNNSKLIKEEDKKLIEIPRDFALEKKIYKEIVQILSLRCPTITEKLWADYYLDKEKIIAHLRHENDLSKFYDQILPALEKKNWQVEFIHPIYEEIVNADEVEWFSDIQDQGNDFFSYQLGILVEGKQVNIVPLVTELISKLNNKKIDDLPDETLVRMPLPDGKALQVELGRVKPLIRFLLHYGARQLKNETQLRISRYQLILMRETELAVAAVSTRWLGAEIIRRQLQQLTSMQSIPVIEVPKGLKTKLRDYQHEGLNWLQFLRLSHFGGVLADDMGLGKTVQTLAHLQVEKEQGRLLKPSLIVVPTSLVGNWFEEAKRFTPDLKLLVFHGTGRHQDNFADYDVVVSTYGLIQRDKTRFIDYHFYYLILDEAQSIKNARTKTTQIIQQIKANHRLCLSGTPLENHLGELWSLFHFLMPGLLGDSKQFRQFFKNPIEKEANADRKKILAKRVQPFILRRTKNQVARELPDKTEMTRTIELTGPQRDLYEAIRMSMEKKVREAIAQNGMEKSHILLLDALLKLRQVCCDPKLLSIPEAEMAYGTSAKLEALMELLESLIDEGRRILIFSQFTSMLKLIEEQLVKRNYHYLKLTGQTQNRQTLVNTFQEGNIPIFLISLKAGGTGLNLTRADTVIHYDPWWNPAVEDQATDRSHRIGQENPVFVYKLITSGTVEEAILAMQNKKRELVEDILSENVSGMIQLSSQDIEQFFMPLSKDLLSLS</sequence>
<dbReference type="PROSITE" id="PS50966">
    <property type="entry name" value="ZF_SWIM"/>
    <property type="match status" value="1"/>
</dbReference>
<evidence type="ECO:0000256" key="2">
    <source>
        <dbReference type="ARBA" id="ARBA00022806"/>
    </source>
</evidence>
<accession>A0A0W0VMX6</accession>
<dbReference type="InterPro" id="IPR007527">
    <property type="entry name" value="Znf_SWIM"/>
</dbReference>
<reference evidence="7 8" key="1">
    <citation type="submission" date="2015-11" db="EMBL/GenBank/DDBJ databases">
        <title>Genomic analysis of 38 Legionella species identifies large and diverse effector repertoires.</title>
        <authorList>
            <person name="Burstein D."/>
            <person name="Amaro F."/>
            <person name="Zusman T."/>
            <person name="Lifshitz Z."/>
            <person name="Cohen O."/>
            <person name="Gilbert J.A."/>
            <person name="Pupko T."/>
            <person name="Shuman H.A."/>
            <person name="Segal G."/>
        </authorList>
    </citation>
    <scope>NUCLEOTIDE SEQUENCE [LARGE SCALE GENOMIC DNA]</scope>
    <source>
        <strain evidence="7 8">ATCC 49751</strain>
    </source>
</reference>
<dbReference type="EMBL" id="LNYI01000032">
    <property type="protein sequence ID" value="KTD21400.1"/>
    <property type="molecule type" value="Genomic_DNA"/>
</dbReference>
<dbReference type="OrthoDB" id="9760715at2"/>
<comment type="caution">
    <text evidence="7">The sequence shown here is derived from an EMBL/GenBank/DDBJ whole genome shotgun (WGS) entry which is preliminary data.</text>
</comment>
<keyword evidence="2" id="KW-0347">Helicase</keyword>
<keyword evidence="3" id="KW-0862">Zinc</keyword>
<feature type="domain" description="SWIM-type" evidence="4">
    <location>
        <begin position="52"/>
        <end position="87"/>
    </location>
</feature>
<feature type="domain" description="Helicase ATP-binding" evidence="5">
    <location>
        <begin position="650"/>
        <end position="808"/>
    </location>
</feature>
<dbReference type="SMART" id="SM00487">
    <property type="entry name" value="DEXDc"/>
    <property type="match status" value="1"/>
</dbReference>
<dbReference type="FunFam" id="3.40.50.300:FF:000533">
    <property type="entry name" value="Helicase, Snf2 family"/>
    <property type="match status" value="1"/>
</dbReference>
<dbReference type="SUPFAM" id="SSF52540">
    <property type="entry name" value="P-loop containing nucleoside triphosphate hydrolases"/>
    <property type="match status" value="2"/>
</dbReference>
<keyword evidence="2" id="KW-0067">ATP-binding</keyword>